<accession>A0ABQ3D379</accession>
<evidence type="ECO:0000256" key="1">
    <source>
        <dbReference type="PROSITE-ProRule" id="PRU00706"/>
    </source>
</evidence>
<dbReference type="Gene3D" id="3.30.70.141">
    <property type="entry name" value="Nucleoside diphosphate kinase-like domain"/>
    <property type="match status" value="1"/>
</dbReference>
<comment type="caution">
    <text evidence="4">The sequence shown here is derived from an EMBL/GenBank/DDBJ whole genome shotgun (WGS) entry which is preliminary data.</text>
</comment>
<protein>
    <recommendedName>
        <fullName evidence="3">Nucleoside diphosphate kinase-like domain-containing protein</fullName>
    </recommendedName>
</protein>
<feature type="domain" description="Nucleoside diphosphate kinase-like" evidence="3">
    <location>
        <begin position="7"/>
        <end position="155"/>
    </location>
</feature>
<comment type="similarity">
    <text evidence="1 2">Belongs to the NDK family.</text>
</comment>
<dbReference type="PROSITE" id="PS51374">
    <property type="entry name" value="NDPK_LIKE"/>
    <property type="match status" value="1"/>
</dbReference>
<evidence type="ECO:0000256" key="2">
    <source>
        <dbReference type="RuleBase" id="RU004011"/>
    </source>
</evidence>
<comment type="caution">
    <text evidence="1">Lacks conserved residue(s) required for the propagation of feature annotation.</text>
</comment>
<reference evidence="5" key="1">
    <citation type="journal article" date="2019" name="Int. J. Syst. Evol. Microbiol.">
        <title>The Global Catalogue of Microorganisms (GCM) 10K type strain sequencing project: providing services to taxonomists for standard genome sequencing and annotation.</title>
        <authorList>
            <consortium name="The Broad Institute Genomics Platform"/>
            <consortium name="The Broad Institute Genome Sequencing Center for Infectious Disease"/>
            <person name="Wu L."/>
            <person name="Ma J."/>
        </authorList>
    </citation>
    <scope>NUCLEOTIDE SEQUENCE [LARGE SCALE GENOMIC DNA]</scope>
    <source>
        <strain evidence="5">JCM 4733</strain>
    </source>
</reference>
<proteinExistence type="inferred from homology"/>
<organism evidence="4 5">
    <name type="scientific">Streptomyces canarius</name>
    <dbReference type="NCBI Taxonomy" id="285453"/>
    <lineage>
        <taxon>Bacteria</taxon>
        <taxon>Bacillati</taxon>
        <taxon>Actinomycetota</taxon>
        <taxon>Actinomycetes</taxon>
        <taxon>Kitasatosporales</taxon>
        <taxon>Streptomycetaceae</taxon>
        <taxon>Streptomyces</taxon>
    </lineage>
</organism>
<name>A0ABQ3D379_9ACTN</name>
<gene>
    <name evidence="4" type="ORF">GCM10010345_68740</name>
</gene>
<dbReference type="Proteomes" id="UP000653644">
    <property type="component" value="Unassembled WGS sequence"/>
</dbReference>
<sequence length="312" mass="33362">MSDLDYRRTALLLITPDAVRRHLSAEVLRRLDVAGFRVAGHRLWHTAPGDLDAFHRRNAPVARDPALYRLIEDLFALGPLIALAVQEGTGHPPYGVHRRLAELKGRGDPAYAAPGSIRKDLRSINTVLNIVHSSDDAEDTAREAVPFLEGGHGPLETGESALRRSLYLAEHGHPAETRLFEDVLAGVRTRVLAAVWGRIQPARRALAESRPAFRDAALLGGPEGSELLTAVLPAGHRLGGIVDPPPPGGECPADRRELELDALAELGVVLDPWERLVLATSRYYPPLPDSRAAGAPPGGAAVLAAAGEAVPG</sequence>
<dbReference type="EMBL" id="BMVN01000034">
    <property type="protein sequence ID" value="GHA54367.1"/>
    <property type="molecule type" value="Genomic_DNA"/>
</dbReference>
<evidence type="ECO:0000313" key="5">
    <source>
        <dbReference type="Proteomes" id="UP000653644"/>
    </source>
</evidence>
<evidence type="ECO:0000313" key="4">
    <source>
        <dbReference type="EMBL" id="GHA54367.1"/>
    </source>
</evidence>
<evidence type="ECO:0000259" key="3">
    <source>
        <dbReference type="SMART" id="SM00562"/>
    </source>
</evidence>
<dbReference type="PRINTS" id="PR01243">
    <property type="entry name" value="NUCDPKINASE"/>
</dbReference>
<dbReference type="InterPro" id="IPR034907">
    <property type="entry name" value="NDK-like_dom"/>
</dbReference>
<dbReference type="Pfam" id="PF00334">
    <property type="entry name" value="NDK"/>
    <property type="match status" value="1"/>
</dbReference>
<dbReference type="SMART" id="SM00562">
    <property type="entry name" value="NDK"/>
    <property type="match status" value="1"/>
</dbReference>
<dbReference type="SUPFAM" id="SSF54919">
    <property type="entry name" value="Nucleoside diphosphate kinase, NDK"/>
    <property type="match status" value="1"/>
</dbReference>
<keyword evidence="5" id="KW-1185">Reference proteome</keyword>
<dbReference type="InterPro" id="IPR036850">
    <property type="entry name" value="NDK-like_dom_sf"/>
</dbReference>
<dbReference type="InterPro" id="IPR001564">
    <property type="entry name" value="Nucleoside_diP_kinase"/>
</dbReference>
<dbReference type="RefSeq" id="WP_189892497.1">
    <property type="nucleotide sequence ID" value="NZ_BMVN01000034.1"/>
</dbReference>